<proteinExistence type="predicted"/>
<feature type="signal peptide" evidence="1">
    <location>
        <begin position="1"/>
        <end position="25"/>
    </location>
</feature>
<feature type="chain" id="PRO_5012224586" evidence="1">
    <location>
        <begin position="26"/>
        <end position="129"/>
    </location>
</feature>
<protein>
    <submittedName>
        <fullName evidence="2">Uncharacterized protein</fullName>
    </submittedName>
</protein>
<keyword evidence="1" id="KW-0732">Signal</keyword>
<evidence type="ECO:0000256" key="1">
    <source>
        <dbReference type="SAM" id="SignalP"/>
    </source>
</evidence>
<dbReference type="EMBL" id="MOXJ01000052">
    <property type="protein sequence ID" value="PDO09251.1"/>
    <property type="molecule type" value="Genomic_DNA"/>
</dbReference>
<organism evidence="2 3">
    <name type="scientific">Candidatus Reconcilbacillus cellulovorans</name>
    <dbReference type="NCBI Taxonomy" id="1906605"/>
    <lineage>
        <taxon>Bacteria</taxon>
        <taxon>Bacillati</taxon>
        <taxon>Bacillota</taxon>
        <taxon>Bacilli</taxon>
        <taxon>Bacillales</taxon>
        <taxon>Paenibacillaceae</taxon>
        <taxon>Candidatus Reconcilbacillus</taxon>
    </lineage>
</organism>
<gene>
    <name evidence="2" type="ORF">BLM47_13630</name>
</gene>
<evidence type="ECO:0000313" key="2">
    <source>
        <dbReference type="EMBL" id="PDO09251.1"/>
    </source>
</evidence>
<dbReference type="Proteomes" id="UP000243688">
    <property type="component" value="Unassembled WGS sequence"/>
</dbReference>
<dbReference type="AlphaFoldDB" id="A0A2A6DWT2"/>
<sequence length="129" mass="14645">MKLKSVFLILGFIFLLVGTYTSSFAAQLGTKGGNDTFEKPKLLNKSDVIRIAQIHVQNYLKNDIQTMNKRIIPSSDFIELYDLGENLFAYMVPLTESNKEIGYITIGALENGYDSYDILIKDNIVKRQK</sequence>
<evidence type="ECO:0000313" key="3">
    <source>
        <dbReference type="Proteomes" id="UP000243688"/>
    </source>
</evidence>
<accession>A0A2A6DWT2</accession>
<comment type="caution">
    <text evidence="2">The sequence shown here is derived from an EMBL/GenBank/DDBJ whole genome shotgun (WGS) entry which is preliminary data.</text>
</comment>
<name>A0A2A6DWT2_9BACL</name>
<reference evidence="2 3" key="1">
    <citation type="submission" date="2016-12" db="EMBL/GenBank/DDBJ databases">
        <title>Candidatus Reconcilibacillus cellulovorans genome.</title>
        <authorList>
            <person name="Kolinko S."/>
            <person name="Wu Y.-W."/>
            <person name="Tachea F."/>
            <person name="Denzel E."/>
            <person name="Hiras J."/>
            <person name="Baecker N."/>
            <person name="Chan L.J."/>
            <person name="Eichorst S.A."/>
            <person name="Frey D."/>
            <person name="Adams P.D."/>
            <person name="Pray T."/>
            <person name="Tanjore D."/>
            <person name="Petzold C.J."/>
            <person name="Gladden J.M."/>
            <person name="Simmons B.A."/>
            <person name="Singer S.W."/>
        </authorList>
    </citation>
    <scope>NUCLEOTIDE SEQUENCE [LARGE SCALE GENOMIC DNA]</scope>
    <source>
        <strain evidence="2">JTherm</strain>
    </source>
</reference>